<sequence>MIARATGNGLRGTPTLGAFTGGQLRRLGAVAGLSEADAETYAQVLTDTLGPVAERPLDLPPPTRTFLSDDHTPVEFSLSFQPDAAPALRVLLEPGCGADSLAHNGRVGLEAIRAMARRWHFSTSPLDDLRDLFLPPTPHGPLALWCALELRPGGVPKVKVYLNPAANGAERSAATVREALHRLGHRRAFAGLPQGVGYPFLALDLGDWAEPRAKVYVRHDNLTAGQAGRLSRMEPAPGPAGIEGFYRTAAGLGPDMTGLSRRPGLSCHSFTDTTTARPSGFTLHIPVRDYARHDGEALARGERVMRHHGMDASVLGRALAAVTARRPEDGVGLIAYLALAHQQDRPPRVTAYLSSEAYAVRPPAVEAVEAVRQPVAVR</sequence>
<name>A0ABP7NNL6_9ACTN</name>
<dbReference type="RefSeq" id="WP_345588050.1">
    <property type="nucleotide sequence ID" value="NZ_BAABCQ010000001.1"/>
</dbReference>
<comment type="caution">
    <text evidence="2">The sequence shown here is derived from an EMBL/GenBank/DDBJ whole genome shotgun (WGS) entry which is preliminary data.</text>
</comment>
<evidence type="ECO:0000313" key="3">
    <source>
        <dbReference type="Proteomes" id="UP001500034"/>
    </source>
</evidence>
<dbReference type="Pfam" id="PF11991">
    <property type="entry name" value="Trp_DMAT"/>
    <property type="match status" value="1"/>
</dbReference>
<reference evidence="3" key="1">
    <citation type="journal article" date="2019" name="Int. J. Syst. Evol. Microbiol.">
        <title>The Global Catalogue of Microorganisms (GCM) 10K type strain sequencing project: providing services to taxonomists for standard genome sequencing and annotation.</title>
        <authorList>
            <consortium name="The Broad Institute Genomics Platform"/>
            <consortium name="The Broad Institute Genome Sequencing Center for Infectious Disease"/>
            <person name="Wu L."/>
            <person name="Ma J."/>
        </authorList>
    </citation>
    <scope>NUCLEOTIDE SEQUENCE [LARGE SCALE GENOMIC DNA]</scope>
    <source>
        <strain evidence="3">JCM 17027</strain>
    </source>
</reference>
<proteinExistence type="predicted"/>
<keyword evidence="3" id="KW-1185">Reference proteome</keyword>
<dbReference type="Proteomes" id="UP001500034">
    <property type="component" value="Unassembled WGS sequence"/>
</dbReference>
<dbReference type="InterPro" id="IPR017795">
    <property type="entry name" value="ABBA_NscD-like"/>
</dbReference>
<organism evidence="2 3">
    <name type="scientific">Streptomyces marokkonensis</name>
    <dbReference type="NCBI Taxonomy" id="324855"/>
    <lineage>
        <taxon>Bacteria</taxon>
        <taxon>Bacillati</taxon>
        <taxon>Actinomycetota</taxon>
        <taxon>Actinomycetes</taxon>
        <taxon>Kitasatosporales</taxon>
        <taxon>Streptomycetaceae</taxon>
        <taxon>Streptomyces</taxon>
    </lineage>
</organism>
<gene>
    <name evidence="2" type="ORF">GCM10022384_00990</name>
</gene>
<protein>
    <submittedName>
        <fullName evidence="2">DMATS family aromatic prenyltransferase</fullName>
    </submittedName>
</protein>
<evidence type="ECO:0000256" key="1">
    <source>
        <dbReference type="ARBA" id="ARBA00022679"/>
    </source>
</evidence>
<accession>A0ABP7NNL6</accession>
<evidence type="ECO:0000313" key="2">
    <source>
        <dbReference type="EMBL" id="GAA3950981.1"/>
    </source>
</evidence>
<keyword evidence="1" id="KW-0808">Transferase</keyword>
<dbReference type="SFLD" id="SFLDG01162">
    <property type="entry name" value="I"/>
    <property type="match status" value="1"/>
</dbReference>
<dbReference type="EMBL" id="BAABCQ010000001">
    <property type="protein sequence ID" value="GAA3950981.1"/>
    <property type="molecule type" value="Genomic_DNA"/>
</dbReference>
<dbReference type="SFLD" id="SFLDS00036">
    <property type="entry name" value="Aromatic_Prenyltransferase"/>
    <property type="match status" value="1"/>
</dbReference>
<dbReference type="InterPro" id="IPR033964">
    <property type="entry name" value="ABBA"/>
</dbReference>